<feature type="region of interest" description="Disordered" evidence="1">
    <location>
        <begin position="58"/>
        <end position="80"/>
    </location>
</feature>
<name>A0A564Z8A5_HYMDI</name>
<organism evidence="2 3">
    <name type="scientific">Hymenolepis diminuta</name>
    <name type="common">Rat tapeworm</name>
    <dbReference type="NCBI Taxonomy" id="6216"/>
    <lineage>
        <taxon>Eukaryota</taxon>
        <taxon>Metazoa</taxon>
        <taxon>Spiralia</taxon>
        <taxon>Lophotrochozoa</taxon>
        <taxon>Platyhelminthes</taxon>
        <taxon>Cestoda</taxon>
        <taxon>Eucestoda</taxon>
        <taxon>Cyclophyllidea</taxon>
        <taxon>Hymenolepididae</taxon>
        <taxon>Hymenolepis</taxon>
    </lineage>
</organism>
<proteinExistence type="predicted"/>
<dbReference type="EMBL" id="CABIJS010000677">
    <property type="protein sequence ID" value="VUZ55108.1"/>
    <property type="molecule type" value="Genomic_DNA"/>
</dbReference>
<sequence length="80" mass="8769">MLACMLPSNAPLAGAATSNVAALQKCKLLHLQRHSKAANQSTEISSEPPKRSWFESEKVNKMDESSFEPFQSVTMSDLES</sequence>
<evidence type="ECO:0000313" key="2">
    <source>
        <dbReference type="EMBL" id="VUZ55108.1"/>
    </source>
</evidence>
<dbReference type="Proteomes" id="UP000321570">
    <property type="component" value="Unassembled WGS sequence"/>
</dbReference>
<protein>
    <submittedName>
        <fullName evidence="2">Uncharacterized protein</fullName>
    </submittedName>
</protein>
<evidence type="ECO:0000313" key="3">
    <source>
        <dbReference type="Proteomes" id="UP000321570"/>
    </source>
</evidence>
<dbReference type="AlphaFoldDB" id="A0A564Z8A5"/>
<gene>
    <name evidence="2" type="ORF">WMSIL1_LOCUS13000</name>
</gene>
<accession>A0A564Z8A5</accession>
<keyword evidence="3" id="KW-1185">Reference proteome</keyword>
<reference evidence="2 3" key="1">
    <citation type="submission" date="2019-07" db="EMBL/GenBank/DDBJ databases">
        <authorList>
            <person name="Jastrzebski P J."/>
            <person name="Paukszto L."/>
            <person name="Jastrzebski P J."/>
        </authorList>
    </citation>
    <scope>NUCLEOTIDE SEQUENCE [LARGE SCALE GENOMIC DNA]</scope>
    <source>
        <strain evidence="2 3">WMS-il1</strain>
    </source>
</reference>
<feature type="compositionally biased region" description="Polar residues" evidence="1">
    <location>
        <begin position="68"/>
        <end position="80"/>
    </location>
</feature>
<evidence type="ECO:0000256" key="1">
    <source>
        <dbReference type="SAM" id="MobiDB-lite"/>
    </source>
</evidence>